<evidence type="ECO:0000256" key="1">
    <source>
        <dbReference type="ARBA" id="ARBA00004496"/>
    </source>
</evidence>
<dbReference type="Gene3D" id="1.25.40.10">
    <property type="entry name" value="Tetratricopeptide repeat domain"/>
    <property type="match status" value="2"/>
</dbReference>
<sequence>MDDENDPKQFRLVKEDETEIAEKIRELKDLLIDASESEVKPDEANVLSCLGLAYFKIGNFDLARQYQEKYLALATELEDEKGKARAHCNLGCINKACGDSLQAKEEFEIALTIGIESGNKRVLARTYNNLANIYELEGNLNEALDCHHKRLALSHELKDTNGIGKACASLGNLYHVLGDLETSIHYYQEMLKILREKLRVQDTLAEDSDSEGDDAIDLDMVTMQALADAQEKLKEEERRKAGEKKGKGLLKLHNPFKKTDAKKKEEDAGKKDEKKKEKKSIKTCHSFMIKMMKNIFPYKENDPNQFRYLEQTMADILATINRLKNILKELEDEEDVEHDKAVIFGYIGVAYFKIGYYKSSKNNYEKQLSLAHDLGDRKTQGTAYTNLGCLYSRTGDLAQALECFEKSLMLARDRGDRKSISRNLNNLANVYELRSELGAAVECHEERLEISREMKDLDGICKACSCLGGLYRASGQLALSIERYEDLLEGLRDKLRIQSVLADDVSDSDDDVDVDEIAYEIMRERMEELKRYENVAPKKTTITEKIQTSCGNIGFLMKSLVKR</sequence>
<evidence type="ECO:0000256" key="3">
    <source>
        <dbReference type="ARBA" id="ARBA00022737"/>
    </source>
</evidence>
<dbReference type="GO" id="GO:0001965">
    <property type="term" value="F:G-protein alpha-subunit binding"/>
    <property type="evidence" value="ECO:0007669"/>
    <property type="project" value="TreeGrafter"/>
</dbReference>
<dbReference type="GO" id="GO:0005938">
    <property type="term" value="C:cell cortex"/>
    <property type="evidence" value="ECO:0007669"/>
    <property type="project" value="TreeGrafter"/>
</dbReference>
<reference evidence="8" key="1">
    <citation type="submission" date="2025-08" db="UniProtKB">
        <authorList>
            <consortium name="RefSeq"/>
        </authorList>
    </citation>
    <scope>IDENTIFICATION</scope>
    <source>
        <tissue evidence="8">Tentacle</tissue>
    </source>
</reference>
<dbReference type="InterPro" id="IPR011990">
    <property type="entry name" value="TPR-like_helical_dom_sf"/>
</dbReference>
<accession>A0A6P8H8M2</accession>
<comment type="subcellular location">
    <subcellularLocation>
        <location evidence="1">Cytoplasm</location>
    </subcellularLocation>
</comment>
<dbReference type="InterPro" id="IPR052386">
    <property type="entry name" value="GPSM"/>
</dbReference>
<dbReference type="Pfam" id="PF13424">
    <property type="entry name" value="TPR_12"/>
    <property type="match status" value="3"/>
</dbReference>
<name>A0A6P8H8M2_ACTTE</name>
<dbReference type="OrthoDB" id="5971639at2759"/>
<evidence type="ECO:0000313" key="7">
    <source>
        <dbReference type="Proteomes" id="UP000515163"/>
    </source>
</evidence>
<dbReference type="GeneID" id="116288862"/>
<dbReference type="AlphaFoldDB" id="A0A6P8H8M2"/>
<keyword evidence="3" id="KW-0677">Repeat</keyword>
<dbReference type="GO" id="GO:0005092">
    <property type="term" value="F:GDP-dissociation inhibitor activity"/>
    <property type="evidence" value="ECO:0007669"/>
    <property type="project" value="TreeGrafter"/>
</dbReference>
<keyword evidence="4" id="KW-0802">TPR repeat</keyword>
<dbReference type="KEGG" id="aten:116288862"/>
<dbReference type="PROSITE" id="PS50005">
    <property type="entry name" value="TPR"/>
    <property type="match status" value="1"/>
</dbReference>
<evidence type="ECO:0000256" key="6">
    <source>
        <dbReference type="SAM" id="MobiDB-lite"/>
    </source>
</evidence>
<gene>
    <name evidence="8" type="primary">LOC116288862</name>
</gene>
<dbReference type="InParanoid" id="A0A6P8H8M2"/>
<evidence type="ECO:0000313" key="8">
    <source>
        <dbReference type="RefSeq" id="XP_031551588.1"/>
    </source>
</evidence>
<dbReference type="GO" id="GO:0000132">
    <property type="term" value="P:establishment of mitotic spindle orientation"/>
    <property type="evidence" value="ECO:0007669"/>
    <property type="project" value="TreeGrafter"/>
</dbReference>
<dbReference type="SUPFAM" id="SSF48452">
    <property type="entry name" value="TPR-like"/>
    <property type="match status" value="2"/>
</dbReference>
<dbReference type="SMART" id="SM00028">
    <property type="entry name" value="TPR"/>
    <property type="match status" value="7"/>
</dbReference>
<proteinExistence type="predicted"/>
<feature type="repeat" description="TPR" evidence="4">
    <location>
        <begin position="381"/>
        <end position="414"/>
    </location>
</feature>
<feature type="compositionally biased region" description="Basic and acidic residues" evidence="6">
    <location>
        <begin position="259"/>
        <end position="275"/>
    </location>
</feature>
<keyword evidence="5" id="KW-0175">Coiled coil</keyword>
<evidence type="ECO:0000256" key="5">
    <source>
        <dbReference type="SAM" id="Coils"/>
    </source>
</evidence>
<dbReference type="RefSeq" id="XP_031551588.1">
    <property type="nucleotide sequence ID" value="XM_031695728.1"/>
</dbReference>
<feature type="region of interest" description="Disordered" evidence="6">
    <location>
        <begin position="259"/>
        <end position="279"/>
    </location>
</feature>
<dbReference type="InterPro" id="IPR019734">
    <property type="entry name" value="TPR_rpt"/>
</dbReference>
<organism evidence="7 8">
    <name type="scientific">Actinia tenebrosa</name>
    <name type="common">Australian red waratah sea anemone</name>
    <dbReference type="NCBI Taxonomy" id="6105"/>
    <lineage>
        <taxon>Eukaryota</taxon>
        <taxon>Metazoa</taxon>
        <taxon>Cnidaria</taxon>
        <taxon>Anthozoa</taxon>
        <taxon>Hexacorallia</taxon>
        <taxon>Actiniaria</taxon>
        <taxon>Actiniidae</taxon>
        <taxon>Actinia</taxon>
    </lineage>
</organism>
<evidence type="ECO:0000256" key="2">
    <source>
        <dbReference type="ARBA" id="ARBA00022490"/>
    </source>
</evidence>
<dbReference type="PANTHER" id="PTHR45954">
    <property type="entry name" value="LD33695P"/>
    <property type="match status" value="1"/>
</dbReference>
<keyword evidence="2" id="KW-0963">Cytoplasm</keyword>
<protein>
    <submittedName>
        <fullName evidence="8">Tetratricopeptide repeat protein 28-like</fullName>
    </submittedName>
</protein>
<evidence type="ECO:0000256" key="4">
    <source>
        <dbReference type="PROSITE-ProRule" id="PRU00339"/>
    </source>
</evidence>
<dbReference type="Proteomes" id="UP000515163">
    <property type="component" value="Unplaced"/>
</dbReference>
<feature type="coiled-coil region" evidence="5">
    <location>
        <begin position="313"/>
        <end position="340"/>
    </location>
</feature>
<dbReference type="PANTHER" id="PTHR45954:SF1">
    <property type="entry name" value="LD33695P"/>
    <property type="match status" value="1"/>
</dbReference>
<keyword evidence="7" id="KW-1185">Reference proteome</keyword>